<gene>
    <name evidence="1" type="ORF">BDQ12DRAFT_686499</name>
</gene>
<proteinExistence type="predicted"/>
<accession>A0A5C3LX74</accession>
<name>A0A5C3LX74_9AGAR</name>
<dbReference type="AlphaFoldDB" id="A0A5C3LX74"/>
<evidence type="ECO:0000313" key="2">
    <source>
        <dbReference type="Proteomes" id="UP000308652"/>
    </source>
</evidence>
<keyword evidence="2" id="KW-1185">Reference proteome</keyword>
<reference evidence="1 2" key="1">
    <citation type="journal article" date="2019" name="Nat. Ecol. Evol.">
        <title>Megaphylogeny resolves global patterns of mushroom evolution.</title>
        <authorList>
            <person name="Varga T."/>
            <person name="Krizsan K."/>
            <person name="Foldi C."/>
            <person name="Dima B."/>
            <person name="Sanchez-Garcia M."/>
            <person name="Sanchez-Ramirez S."/>
            <person name="Szollosi G.J."/>
            <person name="Szarkandi J.G."/>
            <person name="Papp V."/>
            <person name="Albert L."/>
            <person name="Andreopoulos W."/>
            <person name="Angelini C."/>
            <person name="Antonin V."/>
            <person name="Barry K.W."/>
            <person name="Bougher N.L."/>
            <person name="Buchanan P."/>
            <person name="Buyck B."/>
            <person name="Bense V."/>
            <person name="Catcheside P."/>
            <person name="Chovatia M."/>
            <person name="Cooper J."/>
            <person name="Damon W."/>
            <person name="Desjardin D."/>
            <person name="Finy P."/>
            <person name="Geml J."/>
            <person name="Haridas S."/>
            <person name="Hughes K."/>
            <person name="Justo A."/>
            <person name="Karasinski D."/>
            <person name="Kautmanova I."/>
            <person name="Kiss B."/>
            <person name="Kocsube S."/>
            <person name="Kotiranta H."/>
            <person name="LaButti K.M."/>
            <person name="Lechner B.E."/>
            <person name="Liimatainen K."/>
            <person name="Lipzen A."/>
            <person name="Lukacs Z."/>
            <person name="Mihaltcheva S."/>
            <person name="Morgado L.N."/>
            <person name="Niskanen T."/>
            <person name="Noordeloos M.E."/>
            <person name="Ohm R.A."/>
            <person name="Ortiz-Santana B."/>
            <person name="Ovrebo C."/>
            <person name="Racz N."/>
            <person name="Riley R."/>
            <person name="Savchenko A."/>
            <person name="Shiryaev A."/>
            <person name="Soop K."/>
            <person name="Spirin V."/>
            <person name="Szebenyi C."/>
            <person name="Tomsovsky M."/>
            <person name="Tulloss R.E."/>
            <person name="Uehling J."/>
            <person name="Grigoriev I.V."/>
            <person name="Vagvolgyi C."/>
            <person name="Papp T."/>
            <person name="Martin F.M."/>
            <person name="Miettinen O."/>
            <person name="Hibbett D.S."/>
            <person name="Nagy L.G."/>
        </authorList>
    </citation>
    <scope>NUCLEOTIDE SEQUENCE [LARGE SCALE GENOMIC DNA]</scope>
    <source>
        <strain evidence="1 2">CBS 166.37</strain>
    </source>
</reference>
<protein>
    <submittedName>
        <fullName evidence="1">Uncharacterized protein</fullName>
    </submittedName>
</protein>
<organism evidence="1 2">
    <name type="scientific">Crucibulum laeve</name>
    <dbReference type="NCBI Taxonomy" id="68775"/>
    <lineage>
        <taxon>Eukaryota</taxon>
        <taxon>Fungi</taxon>
        <taxon>Dikarya</taxon>
        <taxon>Basidiomycota</taxon>
        <taxon>Agaricomycotina</taxon>
        <taxon>Agaricomycetes</taxon>
        <taxon>Agaricomycetidae</taxon>
        <taxon>Agaricales</taxon>
        <taxon>Agaricineae</taxon>
        <taxon>Nidulariaceae</taxon>
        <taxon>Crucibulum</taxon>
    </lineage>
</organism>
<dbReference type="EMBL" id="ML213613">
    <property type="protein sequence ID" value="TFK36498.1"/>
    <property type="molecule type" value="Genomic_DNA"/>
</dbReference>
<evidence type="ECO:0000313" key="1">
    <source>
        <dbReference type="EMBL" id="TFK36498.1"/>
    </source>
</evidence>
<sequence>MIHVDDIYTSTENITTKRELCRTAVRHGIDTIGRYTLEDRCTDQLFSGLWFGRIWVKVGMGGHTRLFN</sequence>
<dbReference type="Proteomes" id="UP000308652">
    <property type="component" value="Unassembled WGS sequence"/>
</dbReference>